<dbReference type="AlphaFoldDB" id="A0A919AYS9"/>
<accession>A0A919AYS9</accession>
<name>A0A919AYS9_9ACTN</name>
<proteinExistence type="predicted"/>
<sequence length="171" mass="19405">MSASVQRASERFVRSLSLPSVTGIRDLLPEVERRTQRAVKLEPAEVGWSAPCGMWVATAETHYIFYDPRTSIAHQDHIIAHEVAHILKRHQGQRKVPVEATEGLLTLLDPELIQSVLGRAQYDDAEELEAELVGTYLQAHVHHHQKYQVAISDETESDRVARTFLRRRPSP</sequence>
<dbReference type="RefSeq" id="WP_190128402.1">
    <property type="nucleotide sequence ID" value="NZ_BNBD01000002.1"/>
</dbReference>
<comment type="caution">
    <text evidence="1">The sequence shown here is derived from an EMBL/GenBank/DDBJ whole genome shotgun (WGS) entry which is preliminary data.</text>
</comment>
<reference evidence="1" key="2">
    <citation type="submission" date="2020-09" db="EMBL/GenBank/DDBJ databases">
        <authorList>
            <person name="Sun Q."/>
            <person name="Ohkuma M."/>
        </authorList>
    </citation>
    <scope>NUCLEOTIDE SEQUENCE</scope>
    <source>
        <strain evidence="1">JCM 4059</strain>
    </source>
</reference>
<dbReference type="Proteomes" id="UP000638313">
    <property type="component" value="Unassembled WGS sequence"/>
</dbReference>
<reference evidence="1" key="1">
    <citation type="journal article" date="2014" name="Int. J. Syst. Evol. Microbiol.">
        <title>Complete genome sequence of Corynebacterium casei LMG S-19264T (=DSM 44701T), isolated from a smear-ripened cheese.</title>
        <authorList>
            <consortium name="US DOE Joint Genome Institute (JGI-PGF)"/>
            <person name="Walter F."/>
            <person name="Albersmeier A."/>
            <person name="Kalinowski J."/>
            <person name="Ruckert C."/>
        </authorList>
    </citation>
    <scope>NUCLEOTIDE SEQUENCE</scope>
    <source>
        <strain evidence="1">JCM 4059</strain>
    </source>
</reference>
<dbReference type="EMBL" id="BNBD01000002">
    <property type="protein sequence ID" value="GHF32824.1"/>
    <property type="molecule type" value="Genomic_DNA"/>
</dbReference>
<organism evidence="1 2">
    <name type="scientific">Streptomyces mashuensis</name>
    <dbReference type="NCBI Taxonomy" id="33904"/>
    <lineage>
        <taxon>Bacteria</taxon>
        <taxon>Bacillati</taxon>
        <taxon>Actinomycetota</taxon>
        <taxon>Actinomycetes</taxon>
        <taxon>Kitasatosporales</taxon>
        <taxon>Streptomycetaceae</taxon>
        <taxon>Streptomyces</taxon>
    </lineage>
</organism>
<keyword evidence="2" id="KW-1185">Reference proteome</keyword>
<gene>
    <name evidence="1" type="ORF">GCM10010218_12360</name>
</gene>
<evidence type="ECO:0008006" key="3">
    <source>
        <dbReference type="Google" id="ProtNLM"/>
    </source>
</evidence>
<protein>
    <recommendedName>
        <fullName evidence="3">Regulator component</fullName>
    </recommendedName>
</protein>
<evidence type="ECO:0000313" key="1">
    <source>
        <dbReference type="EMBL" id="GHF32824.1"/>
    </source>
</evidence>
<evidence type="ECO:0000313" key="2">
    <source>
        <dbReference type="Proteomes" id="UP000638313"/>
    </source>
</evidence>